<feature type="compositionally biased region" description="Polar residues" evidence="1">
    <location>
        <begin position="563"/>
        <end position="585"/>
    </location>
</feature>
<dbReference type="VEuPathDB" id="FungiDB:SPPG_08665"/>
<feature type="compositionally biased region" description="Polar residues" evidence="1">
    <location>
        <begin position="726"/>
        <end position="736"/>
    </location>
</feature>
<feature type="compositionally biased region" description="Pro residues" evidence="1">
    <location>
        <begin position="749"/>
        <end position="761"/>
    </location>
</feature>
<name>A0A0L0H4K2_SPIPD</name>
<feature type="region of interest" description="Disordered" evidence="1">
    <location>
        <begin position="1"/>
        <end position="72"/>
    </location>
</feature>
<evidence type="ECO:0000313" key="2">
    <source>
        <dbReference type="EMBL" id="KNC95904.1"/>
    </source>
</evidence>
<dbReference type="OMA" id="WQPAWAR"/>
<organism evidence="2 3">
    <name type="scientific">Spizellomyces punctatus (strain DAOM BR117)</name>
    <dbReference type="NCBI Taxonomy" id="645134"/>
    <lineage>
        <taxon>Eukaryota</taxon>
        <taxon>Fungi</taxon>
        <taxon>Fungi incertae sedis</taxon>
        <taxon>Chytridiomycota</taxon>
        <taxon>Chytridiomycota incertae sedis</taxon>
        <taxon>Chytridiomycetes</taxon>
        <taxon>Spizellomycetales</taxon>
        <taxon>Spizellomycetaceae</taxon>
        <taxon>Spizellomyces</taxon>
    </lineage>
</organism>
<feature type="region of interest" description="Disordered" evidence="1">
    <location>
        <begin position="548"/>
        <end position="632"/>
    </location>
</feature>
<reference evidence="2 3" key="1">
    <citation type="submission" date="2009-08" db="EMBL/GenBank/DDBJ databases">
        <title>The Genome Sequence of Spizellomyces punctatus strain DAOM BR117.</title>
        <authorList>
            <consortium name="The Broad Institute Genome Sequencing Platform"/>
            <person name="Russ C."/>
            <person name="Cuomo C."/>
            <person name="Shea T."/>
            <person name="Young S.K."/>
            <person name="Zeng Q."/>
            <person name="Koehrsen M."/>
            <person name="Haas B."/>
            <person name="Borodovsky M."/>
            <person name="Guigo R."/>
            <person name="Alvarado L."/>
            <person name="Berlin A."/>
            <person name="Bochicchio J."/>
            <person name="Borenstein D."/>
            <person name="Chapman S."/>
            <person name="Chen Z."/>
            <person name="Engels R."/>
            <person name="Freedman E."/>
            <person name="Gellesch M."/>
            <person name="Goldberg J."/>
            <person name="Griggs A."/>
            <person name="Gujja S."/>
            <person name="Heiman D."/>
            <person name="Hepburn T."/>
            <person name="Howarth C."/>
            <person name="Jen D."/>
            <person name="Larson L."/>
            <person name="Lewis B."/>
            <person name="Mehta T."/>
            <person name="Park D."/>
            <person name="Pearson M."/>
            <person name="Roberts A."/>
            <person name="Saif S."/>
            <person name="Shenoy N."/>
            <person name="Sisk P."/>
            <person name="Stolte C."/>
            <person name="Sykes S."/>
            <person name="Thomson T."/>
            <person name="Walk T."/>
            <person name="White J."/>
            <person name="Yandava C."/>
            <person name="Burger G."/>
            <person name="Gray M.W."/>
            <person name="Holland P.W.H."/>
            <person name="King N."/>
            <person name="Lang F.B.F."/>
            <person name="Roger A.J."/>
            <person name="Ruiz-Trillo I."/>
            <person name="Lander E."/>
            <person name="Nusbaum C."/>
        </authorList>
    </citation>
    <scope>NUCLEOTIDE SEQUENCE [LARGE SCALE GENOMIC DNA]</scope>
    <source>
        <strain evidence="2 3">DAOM BR117</strain>
    </source>
</reference>
<dbReference type="GeneID" id="27691810"/>
<feature type="compositionally biased region" description="Polar residues" evidence="1">
    <location>
        <begin position="606"/>
        <end position="615"/>
    </location>
</feature>
<dbReference type="RefSeq" id="XP_016603944.1">
    <property type="nucleotide sequence ID" value="XM_016756812.1"/>
</dbReference>
<evidence type="ECO:0000313" key="3">
    <source>
        <dbReference type="Proteomes" id="UP000053201"/>
    </source>
</evidence>
<feature type="compositionally biased region" description="Polar residues" evidence="1">
    <location>
        <begin position="55"/>
        <end position="72"/>
    </location>
</feature>
<feature type="compositionally biased region" description="Low complexity" evidence="1">
    <location>
        <begin position="831"/>
        <end position="863"/>
    </location>
</feature>
<dbReference type="OrthoDB" id="2163631at2759"/>
<feature type="compositionally biased region" description="Basic residues" evidence="1">
    <location>
        <begin position="818"/>
        <end position="827"/>
    </location>
</feature>
<gene>
    <name evidence="2" type="ORF">SPPG_08665</name>
</gene>
<sequence>MGQAQNKEPLETETISEAQHSNYDSEIAEDYSSIKSEQPWLSPPKRRRSRSRNNTQPSYTKPLSPGTSSTPLISLDIAPVEHNASFTNAGKSLFSPVSEGSLARSSPGSPHGLGLFSLPSHQRTKRAGSFSTDLPLHGDAKHKPSLVHWTHVPTVASSVVGKAIVDKIEEPTPIGPIPNLVARMSFEGQLQAPPVDAVPGAAEPGSPAGPIQKGTGGMVTDSSSVMPEPGASGAKGTDSSLSMQINCNFASTAGPATSESAQAMPKPGFAMYPAANGLLQSQPPHFHEVTDAQGRVVQHSCSGCAWWSPTPMVQTSSLIPPFGNMNQQKQFTGAETKEQLTGRMGPSGTDDTSNVDIRKHASSAFFSNSIPSTAWTGNFYQVASTSGELESGAEGQELSGQTFPTGAMPFFSTLVMDGSMQPKGDSDELSAQAFTSGATMPFFSAAFGPTAMKSFPTVSTPPAAGMAIPTALPPNPGYSLPGQGGVVPASSISNASPTNSNPFFPPAPVTPPRGSMPSAFDLANSPLSPGSASGSLYPGIPGVFHKPIKPLPKKKLRPPAYPSGSSPGRTSTITSQSVPAPTLTWTGLVGQQGLMGDSSSEDESLRNSTNRTSEGVKNKKRALPASLMGNGNGENEVVSAATVSNGFGRSGFDGGFRSVAASNGLGVGIETGGVNGRVKFSIPGVDDGDLPPRPKIVVSPTEMKFEFGQTGTGGTSASSTKPSPSDISEANATAATQAEGGSPTSVGPKPTPAPAQPPTPANTPSDELEKEEADIDYSDIQEITDLPDLLDDTELEKVLAIEAAHTKVVPTGAPPATKAKKKKKKKGGGNAAQQQQQQPQQQQQQQPQTTTSGTPSAPTVGTTDNSRDKPPSLPSETSSDDKDTNETILSTFSKPLIPYRYRRARYTNAIRQMDKPGEWVCFFCEYEQAFGGTFWRRGGGVRKKKEKEEKVDVKG</sequence>
<feature type="compositionally biased region" description="Basic residues" evidence="1">
    <location>
        <begin position="548"/>
        <end position="557"/>
    </location>
</feature>
<feature type="compositionally biased region" description="Low complexity" evidence="1">
    <location>
        <begin position="715"/>
        <end position="725"/>
    </location>
</feature>
<feature type="compositionally biased region" description="Polar residues" evidence="1">
    <location>
        <begin position="13"/>
        <end position="24"/>
    </location>
</feature>
<dbReference type="AlphaFoldDB" id="A0A0L0H4K2"/>
<feature type="compositionally biased region" description="Acidic residues" evidence="1">
    <location>
        <begin position="766"/>
        <end position="779"/>
    </location>
</feature>
<dbReference type="EMBL" id="KQ257473">
    <property type="protein sequence ID" value="KNC95904.1"/>
    <property type="molecule type" value="Genomic_DNA"/>
</dbReference>
<proteinExistence type="predicted"/>
<feature type="region of interest" description="Disordered" evidence="1">
    <location>
        <begin position="195"/>
        <end position="239"/>
    </location>
</feature>
<protein>
    <submittedName>
        <fullName evidence="2">Uncharacterized protein</fullName>
    </submittedName>
</protein>
<keyword evidence="3" id="KW-1185">Reference proteome</keyword>
<feature type="compositionally biased region" description="Low complexity" evidence="1">
    <location>
        <begin position="197"/>
        <end position="210"/>
    </location>
</feature>
<accession>A0A0L0H4K2</accession>
<dbReference type="InParanoid" id="A0A0L0H4K2"/>
<feature type="region of interest" description="Disordered" evidence="1">
    <location>
        <begin position="804"/>
        <end position="890"/>
    </location>
</feature>
<feature type="region of interest" description="Disordered" evidence="1">
    <location>
        <begin position="706"/>
        <end position="782"/>
    </location>
</feature>
<dbReference type="Proteomes" id="UP000053201">
    <property type="component" value="Unassembled WGS sequence"/>
</dbReference>
<evidence type="ECO:0000256" key="1">
    <source>
        <dbReference type="SAM" id="MobiDB-lite"/>
    </source>
</evidence>